<reference evidence="8" key="1">
    <citation type="submission" date="2022-11" db="UniProtKB">
        <authorList>
            <consortium name="WormBaseParasite"/>
        </authorList>
    </citation>
    <scope>IDENTIFICATION</scope>
</reference>
<dbReference type="InterPro" id="IPR018499">
    <property type="entry name" value="Tetraspanin/Peripherin"/>
</dbReference>
<evidence type="ECO:0000256" key="2">
    <source>
        <dbReference type="ARBA" id="ARBA00022692"/>
    </source>
</evidence>
<evidence type="ECO:0000256" key="5">
    <source>
        <dbReference type="SAM" id="MobiDB-lite"/>
    </source>
</evidence>
<protein>
    <submittedName>
        <fullName evidence="8">Uncharacterized protein</fullName>
    </submittedName>
</protein>
<sequence>MISWACIVAYKLSILRHVIGITTVISFPICMVLYALFFVIVPALTTAKALTDIKVQDYRHEFHGIKLTMLVMWLNMNIAFYGMMYMGVELYKIRGSNISLKRTLLRYTYKFMNEDQGSVEFLNKLQAEYSCCGIENATSWLRFSKWHYYYEAAVPAYCCRSEYVGFCSRDKINLMRYRLDSINVRGCGPVINEQYMTITKPVAYFILCISLLHFAVFILLVIYVKNFEPIAAEIDATPAVSIAATAYAREKKGKKAKVTLKVVKKMMSKKGGKFSIASSIQSQTQITRLKRIHLRKKMLSKKKGKGKKLIIAAKSGKTKKSAGTKRRKKMTKKRPGGCTKVKKLGFKTKKGKTIKGFSTKKQFSTETTATPSKTVSQLLSVQPSPRQKTAGRKEKTIPRKHKTAGRSIPPVFRERTADRQFQHHGAKKTLTDDSKKHVSKTHLLKKRKAGLKISPRNKIKTKRPQPNTRARGSAVVGPDLS</sequence>
<evidence type="ECO:0000256" key="1">
    <source>
        <dbReference type="ARBA" id="ARBA00004141"/>
    </source>
</evidence>
<dbReference type="WBParaSite" id="nRc.2.0.1.t46293-RA">
    <property type="protein sequence ID" value="nRc.2.0.1.t46293-RA"/>
    <property type="gene ID" value="nRc.2.0.1.g46293"/>
</dbReference>
<dbReference type="GO" id="GO:0016020">
    <property type="term" value="C:membrane"/>
    <property type="evidence" value="ECO:0007669"/>
    <property type="project" value="UniProtKB-SubCell"/>
</dbReference>
<organism evidence="7 8">
    <name type="scientific">Romanomermis culicivorax</name>
    <name type="common">Nematode worm</name>
    <dbReference type="NCBI Taxonomy" id="13658"/>
    <lineage>
        <taxon>Eukaryota</taxon>
        <taxon>Metazoa</taxon>
        <taxon>Ecdysozoa</taxon>
        <taxon>Nematoda</taxon>
        <taxon>Enoplea</taxon>
        <taxon>Dorylaimia</taxon>
        <taxon>Mermithida</taxon>
        <taxon>Mermithoidea</taxon>
        <taxon>Mermithidae</taxon>
        <taxon>Romanomermis</taxon>
    </lineage>
</organism>
<feature type="region of interest" description="Disordered" evidence="5">
    <location>
        <begin position="361"/>
        <end position="481"/>
    </location>
</feature>
<evidence type="ECO:0000256" key="3">
    <source>
        <dbReference type="ARBA" id="ARBA00022989"/>
    </source>
</evidence>
<feature type="region of interest" description="Disordered" evidence="5">
    <location>
        <begin position="315"/>
        <end position="338"/>
    </location>
</feature>
<feature type="transmembrane region" description="Helical" evidence="6">
    <location>
        <begin position="64"/>
        <end position="84"/>
    </location>
</feature>
<dbReference type="InterPro" id="IPR008952">
    <property type="entry name" value="Tetraspanin_EC2_sf"/>
</dbReference>
<keyword evidence="4 6" id="KW-0472">Membrane</keyword>
<feature type="compositionally biased region" description="Basic and acidic residues" evidence="5">
    <location>
        <begin position="412"/>
        <end position="421"/>
    </location>
</feature>
<evidence type="ECO:0000256" key="6">
    <source>
        <dbReference type="SAM" id="Phobius"/>
    </source>
</evidence>
<dbReference type="SUPFAM" id="SSF48652">
    <property type="entry name" value="Tetraspanin"/>
    <property type="match status" value="1"/>
</dbReference>
<feature type="transmembrane region" description="Helical" evidence="6">
    <location>
        <begin position="202"/>
        <end position="224"/>
    </location>
</feature>
<evidence type="ECO:0000313" key="7">
    <source>
        <dbReference type="Proteomes" id="UP000887565"/>
    </source>
</evidence>
<dbReference type="Pfam" id="PF00335">
    <property type="entry name" value="Tetraspanin"/>
    <property type="match status" value="1"/>
</dbReference>
<keyword evidence="7" id="KW-1185">Reference proteome</keyword>
<keyword evidence="3 6" id="KW-1133">Transmembrane helix</keyword>
<keyword evidence="2 6" id="KW-0812">Transmembrane</keyword>
<dbReference type="AlphaFoldDB" id="A0A915L728"/>
<feature type="transmembrane region" description="Helical" evidence="6">
    <location>
        <begin position="21"/>
        <end position="44"/>
    </location>
</feature>
<name>A0A915L728_ROMCU</name>
<feature type="compositionally biased region" description="Basic residues" evidence="5">
    <location>
        <begin position="316"/>
        <end position="338"/>
    </location>
</feature>
<feature type="compositionally biased region" description="Basic residues" evidence="5">
    <location>
        <begin position="437"/>
        <end position="463"/>
    </location>
</feature>
<comment type="subcellular location">
    <subcellularLocation>
        <location evidence="1">Membrane</location>
        <topology evidence="1">Multi-pass membrane protein</topology>
    </subcellularLocation>
</comment>
<dbReference type="Gene3D" id="1.10.1450.10">
    <property type="entry name" value="Tetraspanin"/>
    <property type="match status" value="1"/>
</dbReference>
<accession>A0A915L728</accession>
<evidence type="ECO:0000313" key="8">
    <source>
        <dbReference type="WBParaSite" id="nRc.2.0.1.t46293-RA"/>
    </source>
</evidence>
<dbReference type="Proteomes" id="UP000887565">
    <property type="component" value="Unplaced"/>
</dbReference>
<proteinExistence type="predicted"/>
<feature type="compositionally biased region" description="Polar residues" evidence="5">
    <location>
        <begin position="362"/>
        <end position="387"/>
    </location>
</feature>
<evidence type="ECO:0000256" key="4">
    <source>
        <dbReference type="ARBA" id="ARBA00023136"/>
    </source>
</evidence>